<dbReference type="Pfam" id="PF08548">
    <property type="entry name" value="Peptidase_M10_C"/>
    <property type="match status" value="1"/>
</dbReference>
<dbReference type="InterPro" id="IPR024079">
    <property type="entry name" value="MetalloPept_cat_dom_sf"/>
</dbReference>
<comment type="similarity">
    <text evidence="4">Belongs to the peptidase M10B family.</text>
</comment>
<dbReference type="InterPro" id="IPR001343">
    <property type="entry name" value="Hemolysn_Ca-bd"/>
</dbReference>
<reference evidence="15 16" key="1">
    <citation type="submission" date="2020-08" db="EMBL/GenBank/DDBJ databases">
        <title>Genomic Encyclopedia of Type Strains, Phase IV (KMG-IV): sequencing the most valuable type-strain genomes for metagenomic binning, comparative biology and taxonomic classification.</title>
        <authorList>
            <person name="Goeker M."/>
        </authorList>
    </citation>
    <scope>NUCLEOTIDE SEQUENCE [LARGE SCALE GENOMIC DNA]</scope>
    <source>
        <strain evidence="15 16">DSM 21793</strain>
    </source>
</reference>
<evidence type="ECO:0000256" key="5">
    <source>
        <dbReference type="ARBA" id="ARBA00022525"/>
    </source>
</evidence>
<keyword evidence="10 15" id="KW-0378">Hydrolase</keyword>
<evidence type="ECO:0000256" key="13">
    <source>
        <dbReference type="ARBA" id="ARBA00023136"/>
    </source>
</evidence>
<dbReference type="PANTHER" id="PTHR38340:SF1">
    <property type="entry name" value="S-LAYER PROTEIN"/>
    <property type="match status" value="1"/>
</dbReference>
<dbReference type="Proteomes" id="UP000530564">
    <property type="component" value="Unassembled WGS sequence"/>
</dbReference>
<evidence type="ECO:0000256" key="8">
    <source>
        <dbReference type="ARBA" id="ARBA00022723"/>
    </source>
</evidence>
<sequence>MSLDSAPQYFVNADARGGLIDGKQSYTVAQAANQIIRGEAGWSGVLGMPATVTYAFRSTAPTSMPDDTAGFSRFNPAQIAQTELALDGWSDVANIRFVRVGVGTTSEAAFSDSATILFGNYSSGAEDATAFAYYPGSTASSSRSGDVWVNVTKGTNANPAVGNYGGMVLVHEIGHAVGLGHPADYDADGSPTYGADALYYEDSRQFTVMSYFSEQNTGANFGGRYSAAPLLDDIAAVQLEYGANMSTRTGDTIYGFNATADRPWFDAVASGQKLIFAVWDAGGVDTFDFSGFAVRQLIDLREGAFSNVGGLVGNVAVAMGVTIENAIGGGAADTINGNAAANALTGGAGDDDLYGGAGNDSLSGGDGQDFLRGETGDDSIVGGAGFDDIHGNQGQDTAYGGDGDDWVVGGQHNDLLFGEDGADLVYGNMGDDTMYGGVGADVMRGGQHNDIMYGEAGDDWMSGDRGDDTMWGGAGADSFHTWGEAGIDRVMDFNRAEGDRVLVSESATWTVAQVGADVVISLSGGAQMILAGVTAASLTSGWIVAI</sequence>
<dbReference type="PRINTS" id="PR01488">
    <property type="entry name" value="RTXTOXINA"/>
</dbReference>
<dbReference type="AlphaFoldDB" id="A0A840A7P3"/>
<evidence type="ECO:0000259" key="14">
    <source>
        <dbReference type="SMART" id="SM00235"/>
    </source>
</evidence>
<dbReference type="Gene3D" id="3.40.390.10">
    <property type="entry name" value="Collagenase (Catalytic Domain)"/>
    <property type="match status" value="1"/>
</dbReference>
<keyword evidence="11" id="KW-0862">Zinc</keyword>
<dbReference type="GO" id="GO:0016020">
    <property type="term" value="C:membrane"/>
    <property type="evidence" value="ECO:0007669"/>
    <property type="project" value="UniProtKB-SubCell"/>
</dbReference>
<evidence type="ECO:0000256" key="11">
    <source>
        <dbReference type="ARBA" id="ARBA00022833"/>
    </source>
</evidence>
<dbReference type="Pfam" id="PF00413">
    <property type="entry name" value="Peptidase_M10"/>
    <property type="match status" value="1"/>
</dbReference>
<keyword evidence="7" id="KW-0645">Protease</keyword>
<evidence type="ECO:0000313" key="15">
    <source>
        <dbReference type="EMBL" id="MBB3893362.1"/>
    </source>
</evidence>
<dbReference type="CDD" id="cd04277">
    <property type="entry name" value="ZnMc_serralysin_like"/>
    <property type="match status" value="1"/>
</dbReference>
<evidence type="ECO:0000256" key="2">
    <source>
        <dbReference type="ARBA" id="ARBA00004370"/>
    </source>
</evidence>
<keyword evidence="5" id="KW-0964">Secreted</keyword>
<dbReference type="InterPro" id="IPR034033">
    <property type="entry name" value="Serralysin-like"/>
</dbReference>
<keyword evidence="8" id="KW-0479">Metal-binding</keyword>
<dbReference type="RefSeq" id="WP_183776872.1">
    <property type="nucleotide sequence ID" value="NZ_JACIDK010000009.1"/>
</dbReference>
<protein>
    <submittedName>
        <fullName evidence="15">Serralysin</fullName>
        <ecNumber evidence="15">3.4.24.40</ecNumber>
    </submittedName>
</protein>
<dbReference type="EMBL" id="JACIDK010000009">
    <property type="protein sequence ID" value="MBB3893362.1"/>
    <property type="molecule type" value="Genomic_DNA"/>
</dbReference>
<dbReference type="GO" id="GO:0008270">
    <property type="term" value="F:zinc ion binding"/>
    <property type="evidence" value="ECO:0007669"/>
    <property type="project" value="InterPro"/>
</dbReference>
<evidence type="ECO:0000256" key="12">
    <source>
        <dbReference type="ARBA" id="ARBA00023026"/>
    </source>
</evidence>
<keyword evidence="13" id="KW-0472">Membrane</keyword>
<dbReference type="InterPro" id="IPR013858">
    <property type="entry name" value="Peptidase_M10B_C"/>
</dbReference>
<dbReference type="Pfam" id="PF00353">
    <property type="entry name" value="HemolysinCabind"/>
    <property type="match status" value="3"/>
</dbReference>
<dbReference type="InterPro" id="IPR011049">
    <property type="entry name" value="Serralysin-like_metalloprot_C"/>
</dbReference>
<dbReference type="GO" id="GO:0006508">
    <property type="term" value="P:proteolysis"/>
    <property type="evidence" value="ECO:0007669"/>
    <property type="project" value="UniProtKB-KW"/>
</dbReference>
<comment type="subcellular location">
    <subcellularLocation>
        <location evidence="2">Membrane</location>
    </subcellularLocation>
    <subcellularLocation>
        <location evidence="3">Secreted</location>
    </subcellularLocation>
</comment>
<evidence type="ECO:0000256" key="7">
    <source>
        <dbReference type="ARBA" id="ARBA00022670"/>
    </source>
</evidence>
<evidence type="ECO:0000256" key="10">
    <source>
        <dbReference type="ARBA" id="ARBA00022801"/>
    </source>
</evidence>
<name>A0A840A7P3_9CAUL</name>
<dbReference type="InterPro" id="IPR006026">
    <property type="entry name" value="Peptidase_Metallo"/>
</dbReference>
<keyword evidence="9" id="KW-0677">Repeat</keyword>
<dbReference type="GO" id="GO:0090729">
    <property type="term" value="F:toxin activity"/>
    <property type="evidence" value="ECO:0007669"/>
    <property type="project" value="UniProtKB-KW"/>
</dbReference>
<accession>A0A840A7P3</accession>
<evidence type="ECO:0000313" key="16">
    <source>
        <dbReference type="Proteomes" id="UP000530564"/>
    </source>
</evidence>
<comment type="cofactor">
    <cofactor evidence="1">
        <name>Ca(2+)</name>
        <dbReference type="ChEBI" id="CHEBI:29108"/>
    </cofactor>
</comment>
<dbReference type="PRINTS" id="PR00313">
    <property type="entry name" value="CABNDNGRPT"/>
</dbReference>
<organism evidence="15 16">
    <name type="scientific">Phenylobacterium haematophilum</name>
    <dbReference type="NCBI Taxonomy" id="98513"/>
    <lineage>
        <taxon>Bacteria</taxon>
        <taxon>Pseudomonadati</taxon>
        <taxon>Pseudomonadota</taxon>
        <taxon>Alphaproteobacteria</taxon>
        <taxon>Caulobacterales</taxon>
        <taxon>Caulobacteraceae</taxon>
        <taxon>Phenylobacterium</taxon>
    </lineage>
</organism>
<dbReference type="SUPFAM" id="SSF55486">
    <property type="entry name" value="Metalloproteases ('zincins'), catalytic domain"/>
    <property type="match status" value="1"/>
</dbReference>
<dbReference type="GO" id="GO:0005615">
    <property type="term" value="C:extracellular space"/>
    <property type="evidence" value="ECO:0007669"/>
    <property type="project" value="InterPro"/>
</dbReference>
<evidence type="ECO:0000256" key="9">
    <source>
        <dbReference type="ARBA" id="ARBA00022737"/>
    </source>
</evidence>
<keyword evidence="6" id="KW-0800">Toxin</keyword>
<evidence type="ECO:0000256" key="4">
    <source>
        <dbReference type="ARBA" id="ARBA00009490"/>
    </source>
</evidence>
<dbReference type="InterPro" id="IPR001818">
    <property type="entry name" value="Pept_M10_metallopeptidase"/>
</dbReference>
<dbReference type="SMART" id="SM00235">
    <property type="entry name" value="ZnMc"/>
    <property type="match status" value="1"/>
</dbReference>
<dbReference type="InterPro" id="IPR050557">
    <property type="entry name" value="RTX_toxin/Mannuronan_C5-epim"/>
</dbReference>
<evidence type="ECO:0000256" key="3">
    <source>
        <dbReference type="ARBA" id="ARBA00004613"/>
    </source>
</evidence>
<comment type="caution">
    <text evidence="15">The sequence shown here is derived from an EMBL/GenBank/DDBJ whole genome shotgun (WGS) entry which is preliminary data.</text>
</comment>
<evidence type="ECO:0000256" key="6">
    <source>
        <dbReference type="ARBA" id="ARBA00022656"/>
    </source>
</evidence>
<dbReference type="GO" id="GO:0005509">
    <property type="term" value="F:calcium ion binding"/>
    <property type="evidence" value="ECO:0007669"/>
    <property type="project" value="InterPro"/>
</dbReference>
<keyword evidence="12" id="KW-0843">Virulence</keyword>
<feature type="domain" description="Peptidase metallopeptidase" evidence="14">
    <location>
        <begin position="38"/>
        <end position="227"/>
    </location>
</feature>
<evidence type="ECO:0000256" key="1">
    <source>
        <dbReference type="ARBA" id="ARBA00001913"/>
    </source>
</evidence>
<gene>
    <name evidence="15" type="ORF">GGQ61_004104</name>
</gene>
<dbReference type="EC" id="3.4.24.40" evidence="15"/>
<proteinExistence type="inferred from homology"/>
<dbReference type="GO" id="GO:0004222">
    <property type="term" value="F:metalloendopeptidase activity"/>
    <property type="evidence" value="ECO:0007669"/>
    <property type="project" value="InterPro"/>
</dbReference>
<keyword evidence="16" id="KW-1185">Reference proteome</keyword>
<dbReference type="SUPFAM" id="SSF51120">
    <property type="entry name" value="beta-Roll"/>
    <property type="match status" value="2"/>
</dbReference>
<dbReference type="InterPro" id="IPR003995">
    <property type="entry name" value="RTX_toxin_determinant-A"/>
</dbReference>
<dbReference type="PANTHER" id="PTHR38340">
    <property type="entry name" value="S-LAYER PROTEIN"/>
    <property type="match status" value="1"/>
</dbReference>
<dbReference type="PROSITE" id="PS00330">
    <property type="entry name" value="HEMOLYSIN_CALCIUM"/>
    <property type="match status" value="2"/>
</dbReference>
<dbReference type="Gene3D" id="2.150.10.10">
    <property type="entry name" value="Serralysin-like metalloprotease, C-terminal"/>
    <property type="match status" value="3"/>
</dbReference>
<dbReference type="GO" id="GO:0031012">
    <property type="term" value="C:extracellular matrix"/>
    <property type="evidence" value="ECO:0007669"/>
    <property type="project" value="InterPro"/>
</dbReference>
<dbReference type="InterPro" id="IPR018511">
    <property type="entry name" value="Hemolysin-typ_Ca-bd_CS"/>
</dbReference>